<keyword evidence="2" id="KW-1185">Reference proteome</keyword>
<sequence length="61" mass="6760">EKAKQALASSSAAPVLTAQTNEQQFQSAQDANGNATIGRSYYYQVHINMYEMLSFLLAFKI</sequence>
<proteinExistence type="predicted"/>
<dbReference type="Proteomes" id="UP000015105">
    <property type="component" value="Chromosome 7D"/>
</dbReference>
<reference evidence="1" key="5">
    <citation type="journal article" date="2021" name="G3 (Bethesda)">
        <title>Aegilops tauschii genome assembly Aet v5.0 features greater sequence contiguity and improved annotation.</title>
        <authorList>
            <person name="Wang L."/>
            <person name="Zhu T."/>
            <person name="Rodriguez J.C."/>
            <person name="Deal K.R."/>
            <person name="Dubcovsky J."/>
            <person name="McGuire P.E."/>
            <person name="Lux T."/>
            <person name="Spannagl M."/>
            <person name="Mayer K.F.X."/>
            <person name="Baldrich P."/>
            <person name="Meyers B.C."/>
            <person name="Huo N."/>
            <person name="Gu Y.Q."/>
            <person name="Zhou H."/>
            <person name="Devos K.M."/>
            <person name="Bennetzen J.L."/>
            <person name="Unver T."/>
            <person name="Budak H."/>
            <person name="Gulick P.J."/>
            <person name="Galiba G."/>
            <person name="Kalapos B."/>
            <person name="Nelson D.R."/>
            <person name="Li P."/>
            <person name="You F.M."/>
            <person name="Luo M.C."/>
            <person name="Dvorak J."/>
        </authorList>
    </citation>
    <scope>NUCLEOTIDE SEQUENCE [LARGE SCALE GENOMIC DNA]</scope>
    <source>
        <strain evidence="1">cv. AL8/78</strain>
    </source>
</reference>
<dbReference type="AlphaFoldDB" id="A0A453QTZ3"/>
<accession>A0A453QTZ3</accession>
<organism evidence="1 2">
    <name type="scientific">Aegilops tauschii subsp. strangulata</name>
    <name type="common">Goatgrass</name>
    <dbReference type="NCBI Taxonomy" id="200361"/>
    <lineage>
        <taxon>Eukaryota</taxon>
        <taxon>Viridiplantae</taxon>
        <taxon>Streptophyta</taxon>
        <taxon>Embryophyta</taxon>
        <taxon>Tracheophyta</taxon>
        <taxon>Spermatophyta</taxon>
        <taxon>Magnoliopsida</taxon>
        <taxon>Liliopsida</taxon>
        <taxon>Poales</taxon>
        <taxon>Poaceae</taxon>
        <taxon>BOP clade</taxon>
        <taxon>Pooideae</taxon>
        <taxon>Triticodae</taxon>
        <taxon>Triticeae</taxon>
        <taxon>Triticinae</taxon>
        <taxon>Aegilops</taxon>
    </lineage>
</organism>
<reference evidence="1" key="4">
    <citation type="submission" date="2019-03" db="UniProtKB">
        <authorList>
            <consortium name="EnsemblPlants"/>
        </authorList>
    </citation>
    <scope>IDENTIFICATION</scope>
</reference>
<dbReference type="EnsemblPlants" id="AET7Gv20324500.9">
    <property type="protein sequence ID" value="AET7Gv20324500.9"/>
    <property type="gene ID" value="AET7Gv20324500"/>
</dbReference>
<reference evidence="1" key="3">
    <citation type="journal article" date="2017" name="Nature">
        <title>Genome sequence of the progenitor of the wheat D genome Aegilops tauschii.</title>
        <authorList>
            <person name="Luo M.C."/>
            <person name="Gu Y.Q."/>
            <person name="Puiu D."/>
            <person name="Wang H."/>
            <person name="Twardziok S.O."/>
            <person name="Deal K.R."/>
            <person name="Huo N."/>
            <person name="Zhu T."/>
            <person name="Wang L."/>
            <person name="Wang Y."/>
            <person name="McGuire P.E."/>
            <person name="Liu S."/>
            <person name="Long H."/>
            <person name="Ramasamy R.K."/>
            <person name="Rodriguez J.C."/>
            <person name="Van S.L."/>
            <person name="Yuan L."/>
            <person name="Wang Z."/>
            <person name="Xia Z."/>
            <person name="Xiao L."/>
            <person name="Anderson O.D."/>
            <person name="Ouyang S."/>
            <person name="Liang Y."/>
            <person name="Zimin A.V."/>
            <person name="Pertea G."/>
            <person name="Qi P."/>
            <person name="Bennetzen J.L."/>
            <person name="Dai X."/>
            <person name="Dawson M.W."/>
            <person name="Muller H.G."/>
            <person name="Kugler K."/>
            <person name="Rivarola-Duarte L."/>
            <person name="Spannagl M."/>
            <person name="Mayer K.F.X."/>
            <person name="Lu F.H."/>
            <person name="Bevan M.W."/>
            <person name="Leroy P."/>
            <person name="Li P."/>
            <person name="You F.M."/>
            <person name="Sun Q."/>
            <person name="Liu Z."/>
            <person name="Lyons E."/>
            <person name="Wicker T."/>
            <person name="Salzberg S.L."/>
            <person name="Devos K.M."/>
            <person name="Dvorak J."/>
        </authorList>
    </citation>
    <scope>NUCLEOTIDE SEQUENCE [LARGE SCALE GENOMIC DNA]</scope>
    <source>
        <strain evidence="1">cv. AL8/78</strain>
    </source>
</reference>
<dbReference type="Gramene" id="AET7Gv20324500.9">
    <property type="protein sequence ID" value="AET7Gv20324500.9"/>
    <property type="gene ID" value="AET7Gv20324500"/>
</dbReference>
<evidence type="ECO:0000313" key="1">
    <source>
        <dbReference type="EnsemblPlants" id="AET7Gv20324500.9"/>
    </source>
</evidence>
<reference evidence="2" key="2">
    <citation type="journal article" date="2017" name="Nat. Plants">
        <title>The Aegilops tauschii genome reveals multiple impacts of transposons.</title>
        <authorList>
            <person name="Zhao G."/>
            <person name="Zou C."/>
            <person name="Li K."/>
            <person name="Wang K."/>
            <person name="Li T."/>
            <person name="Gao L."/>
            <person name="Zhang X."/>
            <person name="Wang H."/>
            <person name="Yang Z."/>
            <person name="Liu X."/>
            <person name="Jiang W."/>
            <person name="Mao L."/>
            <person name="Kong X."/>
            <person name="Jiao Y."/>
            <person name="Jia J."/>
        </authorList>
    </citation>
    <scope>NUCLEOTIDE SEQUENCE [LARGE SCALE GENOMIC DNA]</scope>
    <source>
        <strain evidence="2">cv. AL8/78</strain>
    </source>
</reference>
<name>A0A453QTZ3_AEGTS</name>
<evidence type="ECO:0000313" key="2">
    <source>
        <dbReference type="Proteomes" id="UP000015105"/>
    </source>
</evidence>
<protein>
    <submittedName>
        <fullName evidence="1">Uncharacterized protein</fullName>
    </submittedName>
</protein>
<reference evidence="2" key="1">
    <citation type="journal article" date="2014" name="Science">
        <title>Ancient hybridizations among the ancestral genomes of bread wheat.</title>
        <authorList>
            <consortium name="International Wheat Genome Sequencing Consortium,"/>
            <person name="Marcussen T."/>
            <person name="Sandve S.R."/>
            <person name="Heier L."/>
            <person name="Spannagl M."/>
            <person name="Pfeifer M."/>
            <person name="Jakobsen K.S."/>
            <person name="Wulff B.B."/>
            <person name="Steuernagel B."/>
            <person name="Mayer K.F."/>
            <person name="Olsen O.A."/>
        </authorList>
    </citation>
    <scope>NUCLEOTIDE SEQUENCE [LARGE SCALE GENOMIC DNA]</scope>
    <source>
        <strain evidence="2">cv. AL8/78</strain>
    </source>
</reference>